<sequence>MPKNEYIELYDNLKVDMRFFVSSDVRSKIMISLKDGPKDLAALRRDLGFNSSTILHGMYQLDDKNLIFRKSGIYSLSQTGELVILKMINVMESLYSLLELENLFLNHDIQSIPPHLLHRLECLKKSQVVESDSKDLMKPYNTVNNLISNSKEINLLSSIYYPFYKDILLNSGSKHDIKLIVTPRVLDTIFSVHGEIKDDFNTNNILLWELEEDIRLSLTLTDKFMAMGLFSSDGVYDPNRFLVADDHHALKWGSDLLKYYLDKATPFKL</sequence>
<protein>
    <submittedName>
        <fullName evidence="2">DUF1724 domain-containing protein</fullName>
    </submittedName>
</protein>
<organism evidence="2 3">
    <name type="scientific">Methanobacterium alkalithermotolerans</name>
    <dbReference type="NCBI Taxonomy" id="2731220"/>
    <lineage>
        <taxon>Archaea</taxon>
        <taxon>Methanobacteriati</taxon>
        <taxon>Methanobacteriota</taxon>
        <taxon>Methanomada group</taxon>
        <taxon>Methanobacteria</taxon>
        <taxon>Methanobacteriales</taxon>
        <taxon>Methanobacteriaceae</taxon>
        <taxon>Methanobacterium</taxon>
    </lineage>
</organism>
<dbReference type="InterPro" id="IPR036388">
    <property type="entry name" value="WH-like_DNA-bd_sf"/>
</dbReference>
<keyword evidence="3" id="KW-1185">Reference proteome</keyword>
<dbReference type="InterPro" id="IPR016490">
    <property type="entry name" value="Tscrpt_reg_HTH_AF0396-typ3"/>
</dbReference>
<dbReference type="Gene3D" id="1.10.10.10">
    <property type="entry name" value="Winged helix-like DNA-binding domain superfamily/Winged helix DNA-binding domain"/>
    <property type="match status" value="1"/>
</dbReference>
<dbReference type="PIRSF" id="PIRSF006692">
    <property type="entry name" value="TF_HTH_AF0396_prd"/>
    <property type="match status" value="1"/>
</dbReference>
<gene>
    <name evidence="2" type="ORF">HYG87_07250</name>
</gene>
<dbReference type="InterPro" id="IPR013561">
    <property type="entry name" value="FilR1_middle_dom"/>
</dbReference>
<accession>A0A8T8K9P4</accession>
<dbReference type="GeneID" id="64820549"/>
<evidence type="ECO:0000313" key="2">
    <source>
        <dbReference type="EMBL" id="QUH23570.1"/>
    </source>
</evidence>
<dbReference type="EMBL" id="CP058560">
    <property type="protein sequence ID" value="QUH23570.1"/>
    <property type="molecule type" value="Genomic_DNA"/>
</dbReference>
<dbReference type="SUPFAM" id="SSF46785">
    <property type="entry name" value="Winged helix' DNA-binding domain"/>
    <property type="match status" value="1"/>
</dbReference>
<dbReference type="KEGG" id="meme:HYG87_07250"/>
<dbReference type="Proteomes" id="UP000681041">
    <property type="component" value="Chromosome"/>
</dbReference>
<evidence type="ECO:0000313" key="3">
    <source>
        <dbReference type="Proteomes" id="UP000681041"/>
    </source>
</evidence>
<proteinExistence type="predicted"/>
<evidence type="ECO:0000259" key="1">
    <source>
        <dbReference type="Pfam" id="PF08350"/>
    </source>
</evidence>
<dbReference type="OrthoDB" id="11410at2157"/>
<dbReference type="Pfam" id="PF08350">
    <property type="entry name" value="FilR1_middle"/>
    <property type="match status" value="1"/>
</dbReference>
<dbReference type="RefSeq" id="WP_211532526.1">
    <property type="nucleotide sequence ID" value="NZ_CP058560.1"/>
</dbReference>
<dbReference type="AlphaFoldDB" id="A0A8T8K9P4"/>
<name>A0A8T8K9P4_9EURY</name>
<feature type="domain" description="Methanogenesis regulatory protein FilR1 middle" evidence="1">
    <location>
        <begin position="138"/>
        <end position="262"/>
    </location>
</feature>
<reference evidence="2" key="1">
    <citation type="submission" date="2020-07" db="EMBL/GenBank/DDBJ databases">
        <title>Methanobacterium. sp. MethCan genome.</title>
        <authorList>
            <person name="Postec A."/>
            <person name="Quemeneur M."/>
        </authorList>
    </citation>
    <scope>NUCLEOTIDE SEQUENCE</scope>
    <source>
        <strain evidence="2">MethCAN</strain>
    </source>
</reference>
<dbReference type="InterPro" id="IPR036390">
    <property type="entry name" value="WH_DNA-bd_sf"/>
</dbReference>